<dbReference type="AlphaFoldDB" id="A0AA38FVL0"/>
<dbReference type="Proteomes" id="UP000824469">
    <property type="component" value="Unassembled WGS sequence"/>
</dbReference>
<keyword evidence="3" id="KW-1185">Reference proteome</keyword>
<evidence type="ECO:0000313" key="2">
    <source>
        <dbReference type="EMBL" id="KAH9311259.1"/>
    </source>
</evidence>
<protein>
    <submittedName>
        <fullName evidence="2">Uncharacterized protein</fullName>
    </submittedName>
</protein>
<name>A0AA38FVL0_TAXCH</name>
<dbReference type="OMA" id="AMHAPRI"/>
<organism evidence="2 3">
    <name type="scientific">Taxus chinensis</name>
    <name type="common">Chinese yew</name>
    <name type="synonym">Taxus wallichiana var. chinensis</name>
    <dbReference type="NCBI Taxonomy" id="29808"/>
    <lineage>
        <taxon>Eukaryota</taxon>
        <taxon>Viridiplantae</taxon>
        <taxon>Streptophyta</taxon>
        <taxon>Embryophyta</taxon>
        <taxon>Tracheophyta</taxon>
        <taxon>Spermatophyta</taxon>
        <taxon>Pinopsida</taxon>
        <taxon>Pinidae</taxon>
        <taxon>Conifers II</taxon>
        <taxon>Cupressales</taxon>
        <taxon>Taxaceae</taxon>
        <taxon>Taxus</taxon>
    </lineage>
</organism>
<gene>
    <name evidence="2" type="ORF">KI387_026294</name>
</gene>
<feature type="non-terminal residue" evidence="2">
    <location>
        <position position="349"/>
    </location>
</feature>
<comment type="caution">
    <text evidence="2">The sequence shown here is derived from an EMBL/GenBank/DDBJ whole genome shotgun (WGS) entry which is preliminary data.</text>
</comment>
<dbReference type="PANTHER" id="PTHR33977:SF1">
    <property type="entry name" value="ZINC ION BINDING PROTEIN"/>
    <property type="match status" value="1"/>
</dbReference>
<evidence type="ECO:0000256" key="1">
    <source>
        <dbReference type="SAM" id="MobiDB-lite"/>
    </source>
</evidence>
<feature type="compositionally biased region" description="Basic residues" evidence="1">
    <location>
        <begin position="124"/>
        <end position="143"/>
    </location>
</feature>
<sequence length="349" mass="39816">ILWKGSQRLLPYGFRMARWDDILTLPVQEPPTIEFSSSDLVWVKVEGWGQNVDNVARIPFSRVNDFVKGESSSIEHPTKFRVEARRKKPECSSYKPRVDGYLDYILYWCCYGPDDHRKGGTSRPSRRCIKPSKKKSSAGRPHTKRGCMCHFIVKHLYAQPSVALIIYNQRKHVDKKGSPCHGPLDTKAIGTLAMYAPYISDELRQQITSMLYAGISVEKVIQNHAKAVERQGGPCNRDAFLSPRYVRALERNIRRSTHEVDSDDALSIKLWIESHQNQYPIYTLLAFDSNQIAIPIAWIIAASVQSHDACKWMGALHDRVRAKDSTWRLNGFIVDDASTEVSTIRFVPL</sequence>
<dbReference type="EMBL" id="JAHRHJ020000006">
    <property type="protein sequence ID" value="KAH9311259.1"/>
    <property type="molecule type" value="Genomic_DNA"/>
</dbReference>
<dbReference type="PANTHER" id="PTHR33977">
    <property type="entry name" value="ZINC ION BINDING PROTEIN"/>
    <property type="match status" value="1"/>
</dbReference>
<feature type="region of interest" description="Disordered" evidence="1">
    <location>
        <begin position="117"/>
        <end position="143"/>
    </location>
</feature>
<proteinExistence type="predicted"/>
<accession>A0AA38FVL0</accession>
<evidence type="ECO:0000313" key="3">
    <source>
        <dbReference type="Proteomes" id="UP000824469"/>
    </source>
</evidence>
<reference evidence="2 3" key="1">
    <citation type="journal article" date="2021" name="Nat. Plants">
        <title>The Taxus genome provides insights into paclitaxel biosynthesis.</title>
        <authorList>
            <person name="Xiong X."/>
            <person name="Gou J."/>
            <person name="Liao Q."/>
            <person name="Li Y."/>
            <person name="Zhou Q."/>
            <person name="Bi G."/>
            <person name="Li C."/>
            <person name="Du R."/>
            <person name="Wang X."/>
            <person name="Sun T."/>
            <person name="Guo L."/>
            <person name="Liang H."/>
            <person name="Lu P."/>
            <person name="Wu Y."/>
            <person name="Zhang Z."/>
            <person name="Ro D.K."/>
            <person name="Shang Y."/>
            <person name="Huang S."/>
            <person name="Yan J."/>
        </authorList>
    </citation>
    <scope>NUCLEOTIDE SEQUENCE [LARGE SCALE GENOMIC DNA]</scope>
    <source>
        <strain evidence="2">Ta-2019</strain>
    </source>
</reference>